<dbReference type="RefSeq" id="WP_203585967.1">
    <property type="nucleotide sequence ID" value="NZ_BMGP01000001.1"/>
</dbReference>
<sequence>MTLVTAPIAATQYIEYLDESPTTVTPLGGRSWNSRAQNLTLVYSELADGDELAHVGEFEYVVLVTDDSSSVTVSATPNTVSLTGRGVIVVPPGESRVIASGPAKIVRLFDGRELTVVTAALNAGAYTQADARVAPVEPWPEPVGGRQLRVYPLADYAPEAGRFGNIFRTSTFMINFFDPHDGPRDAEQLSPHHHDDFEQCSLAVGGDWVHHIRTPWGPKRSQWRADEHRFVGSPSVAIIPPPVVHTSEAIGLGVNSLIDIFSPPRVDFSLKPGWVLNAADYPAPADLGADS</sequence>
<reference evidence="1 2" key="1">
    <citation type="journal article" date="2014" name="Int. J. Syst. Evol. Microbiol.">
        <title>Complete genome sequence of Corynebacterium casei LMG S-19264T (=DSM 44701T), isolated from a smear-ripened cheese.</title>
        <authorList>
            <consortium name="US DOE Joint Genome Institute (JGI-PGF)"/>
            <person name="Walter F."/>
            <person name="Albersmeier A."/>
            <person name="Kalinowski J."/>
            <person name="Ruckert C."/>
        </authorList>
    </citation>
    <scope>NUCLEOTIDE SEQUENCE [LARGE SCALE GENOMIC DNA]</scope>
    <source>
        <strain evidence="1 2">CGMCC 1.12976</strain>
    </source>
</reference>
<evidence type="ECO:0000313" key="1">
    <source>
        <dbReference type="EMBL" id="GGF10524.1"/>
    </source>
</evidence>
<accession>A0A917AYR1</accession>
<organism evidence="1 2">
    <name type="scientific">Subtercola lobariae</name>
    <dbReference type="NCBI Taxonomy" id="1588641"/>
    <lineage>
        <taxon>Bacteria</taxon>
        <taxon>Bacillati</taxon>
        <taxon>Actinomycetota</taxon>
        <taxon>Actinomycetes</taxon>
        <taxon>Micrococcales</taxon>
        <taxon>Microbacteriaceae</taxon>
        <taxon>Subtercola</taxon>
    </lineage>
</organism>
<comment type="caution">
    <text evidence="1">The sequence shown here is derived from an EMBL/GenBank/DDBJ whole genome shotgun (WGS) entry which is preliminary data.</text>
</comment>
<dbReference type="EMBL" id="BMGP01000001">
    <property type="protein sequence ID" value="GGF10524.1"/>
    <property type="molecule type" value="Genomic_DNA"/>
</dbReference>
<dbReference type="AlphaFoldDB" id="A0A917AYR1"/>
<dbReference type="Gene3D" id="2.60.120.10">
    <property type="entry name" value="Jelly Rolls"/>
    <property type="match status" value="1"/>
</dbReference>
<dbReference type="InterPro" id="IPR014710">
    <property type="entry name" value="RmlC-like_jellyroll"/>
</dbReference>
<protein>
    <submittedName>
        <fullName evidence="1">Uncharacterized protein</fullName>
    </submittedName>
</protein>
<name>A0A917AYR1_9MICO</name>
<keyword evidence="2" id="KW-1185">Reference proteome</keyword>
<dbReference type="Proteomes" id="UP000598775">
    <property type="component" value="Unassembled WGS sequence"/>
</dbReference>
<gene>
    <name evidence="1" type="ORF">GCM10011399_00480</name>
</gene>
<evidence type="ECO:0000313" key="2">
    <source>
        <dbReference type="Proteomes" id="UP000598775"/>
    </source>
</evidence>
<proteinExistence type="predicted"/>